<gene>
    <name evidence="3" type="primary">xerC_204</name>
    <name evidence="3" type="ORF">SDC9_138664</name>
</gene>
<dbReference type="GO" id="GO:0015074">
    <property type="term" value="P:DNA integration"/>
    <property type="evidence" value="ECO:0007669"/>
    <property type="project" value="InterPro"/>
</dbReference>
<dbReference type="PROSITE" id="PS51898">
    <property type="entry name" value="TYR_RECOMBINASE"/>
    <property type="match status" value="1"/>
</dbReference>
<dbReference type="EMBL" id="VSSQ01038577">
    <property type="protein sequence ID" value="MPM91533.1"/>
    <property type="molecule type" value="Genomic_DNA"/>
</dbReference>
<protein>
    <submittedName>
        <fullName evidence="3">Tyrosine recombinase XerC</fullName>
    </submittedName>
</protein>
<evidence type="ECO:0000313" key="3">
    <source>
        <dbReference type="EMBL" id="MPM91533.1"/>
    </source>
</evidence>
<dbReference type="CDD" id="cd00796">
    <property type="entry name" value="INT_Rci_Hp1_C"/>
    <property type="match status" value="1"/>
</dbReference>
<comment type="caution">
    <text evidence="3">The sequence shown here is derived from an EMBL/GenBank/DDBJ whole genome shotgun (WGS) entry which is preliminary data.</text>
</comment>
<dbReference type="GO" id="GO:0003677">
    <property type="term" value="F:DNA binding"/>
    <property type="evidence" value="ECO:0007669"/>
    <property type="project" value="InterPro"/>
</dbReference>
<dbReference type="Pfam" id="PF13356">
    <property type="entry name" value="Arm-DNA-bind_3"/>
    <property type="match status" value="1"/>
</dbReference>
<dbReference type="Pfam" id="PF00589">
    <property type="entry name" value="Phage_integrase"/>
    <property type="match status" value="1"/>
</dbReference>
<dbReference type="InterPro" id="IPR038488">
    <property type="entry name" value="Integrase_DNA-bd_sf"/>
</dbReference>
<dbReference type="InterPro" id="IPR011010">
    <property type="entry name" value="DNA_brk_join_enz"/>
</dbReference>
<dbReference type="Gene3D" id="3.30.160.390">
    <property type="entry name" value="Integrase, DNA-binding domain"/>
    <property type="match status" value="1"/>
</dbReference>
<dbReference type="PANTHER" id="PTHR30349">
    <property type="entry name" value="PHAGE INTEGRASE-RELATED"/>
    <property type="match status" value="1"/>
</dbReference>
<evidence type="ECO:0000256" key="1">
    <source>
        <dbReference type="ARBA" id="ARBA00023172"/>
    </source>
</evidence>
<organism evidence="3">
    <name type="scientific">bioreactor metagenome</name>
    <dbReference type="NCBI Taxonomy" id="1076179"/>
    <lineage>
        <taxon>unclassified sequences</taxon>
        <taxon>metagenomes</taxon>
        <taxon>ecological metagenomes</taxon>
    </lineage>
</organism>
<name>A0A645DS66_9ZZZZ</name>
<sequence length="366" mass="42297">MRDSEIQGLVLRVEPSGKKTFYLDYREKTTDKRNSFKIGDAAVLTVSQAREVAKTKLADIIRGIPIITGKKPDEITVGEIFELYRKQVLVHHKSTNAENFISRDFGIFFPRACSTLTGEDLATWRSEEKKKGKKASSMNRASNAFLAMVRWARENDKIAICPLIQKKVKKLPESDSVEIIRYLSPDERNRLLTVLDKREKPGEPDYLKTIVLVALNTGIRRGALLKLRWDDIAFETRTIRLRRDTAKGDKQNFIPMNPIVFRVLSEWRQFRQRTGLGEFLFIGPTGKSMHDVRSSWEKTIRDADIENFRWHDLRHDFASQLVMAGVSILTIKELMTHSRLDQTLRYAHLAPDQKQEAVDKLESLYY</sequence>
<reference evidence="3" key="1">
    <citation type="submission" date="2019-08" db="EMBL/GenBank/DDBJ databases">
        <authorList>
            <person name="Kucharzyk K."/>
            <person name="Murdoch R.W."/>
            <person name="Higgins S."/>
            <person name="Loffler F."/>
        </authorList>
    </citation>
    <scope>NUCLEOTIDE SEQUENCE</scope>
</reference>
<dbReference type="InterPro" id="IPR025166">
    <property type="entry name" value="Integrase_DNA_bind_dom"/>
</dbReference>
<dbReference type="PANTHER" id="PTHR30349:SF64">
    <property type="entry name" value="PROPHAGE INTEGRASE INTD-RELATED"/>
    <property type="match status" value="1"/>
</dbReference>
<keyword evidence="1" id="KW-0233">DNA recombination</keyword>
<accession>A0A645DS66</accession>
<dbReference type="InterPro" id="IPR050090">
    <property type="entry name" value="Tyrosine_recombinase_XerCD"/>
</dbReference>
<dbReference type="Gene3D" id="1.10.443.10">
    <property type="entry name" value="Intergrase catalytic core"/>
    <property type="match status" value="1"/>
</dbReference>
<dbReference type="SUPFAM" id="SSF56349">
    <property type="entry name" value="DNA breaking-rejoining enzymes"/>
    <property type="match status" value="1"/>
</dbReference>
<feature type="domain" description="Tyr recombinase" evidence="2">
    <location>
        <begin position="178"/>
        <end position="359"/>
    </location>
</feature>
<dbReference type="InterPro" id="IPR002104">
    <property type="entry name" value="Integrase_catalytic"/>
</dbReference>
<dbReference type="InterPro" id="IPR013762">
    <property type="entry name" value="Integrase-like_cat_sf"/>
</dbReference>
<dbReference type="AlphaFoldDB" id="A0A645DS66"/>
<dbReference type="GO" id="GO:0006310">
    <property type="term" value="P:DNA recombination"/>
    <property type="evidence" value="ECO:0007669"/>
    <property type="project" value="UniProtKB-KW"/>
</dbReference>
<proteinExistence type="predicted"/>
<evidence type="ECO:0000259" key="2">
    <source>
        <dbReference type="PROSITE" id="PS51898"/>
    </source>
</evidence>